<name>A0A426YJ84_ENSVE</name>
<evidence type="ECO:0000313" key="4">
    <source>
        <dbReference type="EMBL" id="RRT51795.1"/>
    </source>
</evidence>
<keyword evidence="3" id="KW-0041">Annexin</keyword>
<dbReference type="PANTHER" id="PTHR10502">
    <property type="entry name" value="ANNEXIN"/>
    <property type="match status" value="1"/>
</dbReference>
<keyword evidence="2" id="KW-0677">Repeat</keyword>
<dbReference type="PRINTS" id="PR00196">
    <property type="entry name" value="ANNEXIN"/>
</dbReference>
<protein>
    <recommendedName>
        <fullName evidence="6">Annexin</fullName>
    </recommendedName>
</protein>
<proteinExistence type="inferred from homology"/>
<dbReference type="GO" id="GO:0005737">
    <property type="term" value="C:cytoplasm"/>
    <property type="evidence" value="ECO:0007669"/>
    <property type="project" value="TreeGrafter"/>
</dbReference>
<dbReference type="InterPro" id="IPR018502">
    <property type="entry name" value="Annexin_repeat"/>
</dbReference>
<dbReference type="GO" id="GO:0009408">
    <property type="term" value="P:response to heat"/>
    <property type="evidence" value="ECO:0007669"/>
    <property type="project" value="TreeGrafter"/>
</dbReference>
<evidence type="ECO:0000256" key="2">
    <source>
        <dbReference type="ARBA" id="ARBA00022737"/>
    </source>
</evidence>
<dbReference type="SMART" id="SM00335">
    <property type="entry name" value="ANX"/>
    <property type="match status" value="1"/>
</dbReference>
<dbReference type="GO" id="GO:0005544">
    <property type="term" value="F:calcium-dependent phospholipid binding"/>
    <property type="evidence" value="ECO:0007669"/>
    <property type="project" value="InterPro"/>
</dbReference>
<evidence type="ECO:0008006" key="6">
    <source>
        <dbReference type="Google" id="ProtNLM"/>
    </source>
</evidence>
<dbReference type="InterPro" id="IPR001464">
    <property type="entry name" value="Annexin"/>
</dbReference>
<dbReference type="Pfam" id="PF00191">
    <property type="entry name" value="Annexin"/>
    <property type="match status" value="1"/>
</dbReference>
<gene>
    <name evidence="4" type="ORF">B296_00050891</name>
</gene>
<dbReference type="SUPFAM" id="SSF47874">
    <property type="entry name" value="Annexin"/>
    <property type="match status" value="1"/>
</dbReference>
<dbReference type="GO" id="GO:0009651">
    <property type="term" value="P:response to salt stress"/>
    <property type="evidence" value="ECO:0007669"/>
    <property type="project" value="TreeGrafter"/>
</dbReference>
<dbReference type="GO" id="GO:0009409">
    <property type="term" value="P:response to cold"/>
    <property type="evidence" value="ECO:0007669"/>
    <property type="project" value="TreeGrafter"/>
</dbReference>
<sequence length="75" mass="8223">MSTLSLPPFLASPRQDAIDLYKAFKGFGCDSAAVVNILAHRDATQRALIQQEYKTMYSEELTSRLSSELGGTLKA</sequence>
<dbReference type="GO" id="GO:0005509">
    <property type="term" value="F:calcium ion binding"/>
    <property type="evidence" value="ECO:0007669"/>
    <property type="project" value="InterPro"/>
</dbReference>
<dbReference type="Proteomes" id="UP000287651">
    <property type="component" value="Unassembled WGS sequence"/>
</dbReference>
<reference evidence="4 5" key="1">
    <citation type="journal article" date="2014" name="Agronomy (Basel)">
        <title>A Draft Genome Sequence for Ensete ventricosum, the Drought-Tolerant Tree Against Hunger.</title>
        <authorList>
            <person name="Harrison J."/>
            <person name="Moore K.A."/>
            <person name="Paszkiewicz K."/>
            <person name="Jones T."/>
            <person name="Grant M."/>
            <person name="Ambacheew D."/>
            <person name="Muzemil S."/>
            <person name="Studholme D.J."/>
        </authorList>
    </citation>
    <scope>NUCLEOTIDE SEQUENCE [LARGE SCALE GENOMIC DNA]</scope>
</reference>
<evidence type="ECO:0000256" key="1">
    <source>
        <dbReference type="ARBA" id="ARBA00007831"/>
    </source>
</evidence>
<comment type="similarity">
    <text evidence="1">Belongs to the annexin family.</text>
</comment>
<dbReference type="Gene3D" id="1.10.220.10">
    <property type="entry name" value="Annexin"/>
    <property type="match status" value="1"/>
</dbReference>
<dbReference type="GO" id="GO:0005886">
    <property type="term" value="C:plasma membrane"/>
    <property type="evidence" value="ECO:0007669"/>
    <property type="project" value="TreeGrafter"/>
</dbReference>
<dbReference type="AlphaFoldDB" id="A0A426YJ84"/>
<accession>A0A426YJ84</accession>
<dbReference type="GO" id="GO:0009414">
    <property type="term" value="P:response to water deprivation"/>
    <property type="evidence" value="ECO:0007669"/>
    <property type="project" value="TreeGrafter"/>
</dbReference>
<organism evidence="4 5">
    <name type="scientific">Ensete ventricosum</name>
    <name type="common">Abyssinian banana</name>
    <name type="synonym">Musa ensete</name>
    <dbReference type="NCBI Taxonomy" id="4639"/>
    <lineage>
        <taxon>Eukaryota</taxon>
        <taxon>Viridiplantae</taxon>
        <taxon>Streptophyta</taxon>
        <taxon>Embryophyta</taxon>
        <taxon>Tracheophyta</taxon>
        <taxon>Spermatophyta</taxon>
        <taxon>Magnoliopsida</taxon>
        <taxon>Liliopsida</taxon>
        <taxon>Zingiberales</taxon>
        <taxon>Musaceae</taxon>
        <taxon>Ensete</taxon>
    </lineage>
</organism>
<evidence type="ECO:0000313" key="5">
    <source>
        <dbReference type="Proteomes" id="UP000287651"/>
    </source>
</evidence>
<evidence type="ECO:0000256" key="3">
    <source>
        <dbReference type="ARBA" id="ARBA00023216"/>
    </source>
</evidence>
<comment type="caution">
    <text evidence="4">The sequence shown here is derived from an EMBL/GenBank/DDBJ whole genome shotgun (WGS) entry which is preliminary data.</text>
</comment>
<dbReference type="PROSITE" id="PS51897">
    <property type="entry name" value="ANNEXIN_2"/>
    <property type="match status" value="1"/>
</dbReference>
<dbReference type="InterPro" id="IPR037104">
    <property type="entry name" value="Annexin_sf"/>
</dbReference>
<dbReference type="PANTHER" id="PTHR10502:SF102">
    <property type="entry name" value="ANNEXIN B11"/>
    <property type="match status" value="1"/>
</dbReference>
<dbReference type="EMBL" id="AMZH03012026">
    <property type="protein sequence ID" value="RRT51795.1"/>
    <property type="molecule type" value="Genomic_DNA"/>
</dbReference>
<dbReference type="GO" id="GO:0001786">
    <property type="term" value="F:phosphatidylserine binding"/>
    <property type="evidence" value="ECO:0007669"/>
    <property type="project" value="TreeGrafter"/>
</dbReference>